<dbReference type="RefSeq" id="WP_358138273.1">
    <property type="nucleotide sequence ID" value="NZ_JBFALK010000019.1"/>
</dbReference>
<dbReference type="EMBL" id="JBFALK010000019">
    <property type="protein sequence ID" value="MEV0972877.1"/>
    <property type="molecule type" value="Genomic_DNA"/>
</dbReference>
<comment type="caution">
    <text evidence="1">The sequence shown here is derived from an EMBL/GenBank/DDBJ whole genome shotgun (WGS) entry which is preliminary data.</text>
</comment>
<dbReference type="InterPro" id="IPR004401">
    <property type="entry name" value="YbaB/EbfC"/>
</dbReference>
<dbReference type="Proteomes" id="UP001551675">
    <property type="component" value="Unassembled WGS sequence"/>
</dbReference>
<sequence length="145" mass="16281">MDEFTRALGFDPEKFAHDANRLFDRMSAAHREAGGITVRAESDDGRVAVDYATSSGVTRIDIDPRAMRMGSDELAETIVALIHRARHDAETRARERAAEHLDPANSLIADRRLLGDLTRDASRTLEENLRDATEMIERLRALIRP</sequence>
<proteinExistence type="predicted"/>
<evidence type="ECO:0000313" key="1">
    <source>
        <dbReference type="EMBL" id="MEV0972877.1"/>
    </source>
</evidence>
<name>A0ABV3GMZ2_MICGL</name>
<evidence type="ECO:0000313" key="2">
    <source>
        <dbReference type="Proteomes" id="UP001551675"/>
    </source>
</evidence>
<dbReference type="Gene3D" id="3.30.1310.10">
    <property type="entry name" value="Nucleoid-associated protein YbaB-like domain"/>
    <property type="match status" value="1"/>
</dbReference>
<organism evidence="1 2">
    <name type="scientific">Microtetraspora glauca</name>
    <dbReference type="NCBI Taxonomy" id="1996"/>
    <lineage>
        <taxon>Bacteria</taxon>
        <taxon>Bacillati</taxon>
        <taxon>Actinomycetota</taxon>
        <taxon>Actinomycetes</taxon>
        <taxon>Streptosporangiales</taxon>
        <taxon>Streptosporangiaceae</taxon>
        <taxon>Microtetraspora</taxon>
    </lineage>
</organism>
<protein>
    <submittedName>
        <fullName evidence="1">YbaB/EbfC family nucleoid-associated protein</fullName>
    </submittedName>
</protein>
<keyword evidence="2" id="KW-1185">Reference proteome</keyword>
<reference evidence="1 2" key="1">
    <citation type="submission" date="2024-06" db="EMBL/GenBank/DDBJ databases">
        <title>The Natural Products Discovery Center: Release of the First 8490 Sequenced Strains for Exploring Actinobacteria Biosynthetic Diversity.</title>
        <authorList>
            <person name="Kalkreuter E."/>
            <person name="Kautsar S.A."/>
            <person name="Yang D."/>
            <person name="Bader C.D."/>
            <person name="Teijaro C.N."/>
            <person name="Fluegel L."/>
            <person name="Davis C.M."/>
            <person name="Simpson J.R."/>
            <person name="Lauterbach L."/>
            <person name="Steele A.D."/>
            <person name="Gui C."/>
            <person name="Meng S."/>
            <person name="Li G."/>
            <person name="Viehrig K."/>
            <person name="Ye F."/>
            <person name="Su P."/>
            <person name="Kiefer A.F."/>
            <person name="Nichols A."/>
            <person name="Cepeda A.J."/>
            <person name="Yan W."/>
            <person name="Fan B."/>
            <person name="Jiang Y."/>
            <person name="Adhikari A."/>
            <person name="Zheng C.-J."/>
            <person name="Schuster L."/>
            <person name="Cowan T.M."/>
            <person name="Smanski M.J."/>
            <person name="Chevrette M.G."/>
            <person name="De Carvalho L.P.S."/>
            <person name="Shen B."/>
        </authorList>
    </citation>
    <scope>NUCLEOTIDE SEQUENCE [LARGE SCALE GENOMIC DNA]</scope>
    <source>
        <strain evidence="1 2">NPDC050100</strain>
    </source>
</reference>
<dbReference type="Pfam" id="PF02575">
    <property type="entry name" value="YbaB_DNA_bd"/>
    <property type="match status" value="1"/>
</dbReference>
<accession>A0ABV3GMZ2</accession>
<gene>
    <name evidence="1" type="ORF">AB0I59_30090</name>
</gene>
<dbReference type="SUPFAM" id="SSF82607">
    <property type="entry name" value="YbaB-like"/>
    <property type="match status" value="1"/>
</dbReference>
<dbReference type="InterPro" id="IPR036894">
    <property type="entry name" value="YbaB-like_sf"/>
</dbReference>